<dbReference type="EMBL" id="MNAN01000037">
    <property type="protein sequence ID" value="OHU93589.1"/>
    <property type="molecule type" value="Genomic_DNA"/>
</dbReference>
<dbReference type="InterPro" id="IPR008265">
    <property type="entry name" value="Lipase_GDSL_AS"/>
</dbReference>
<dbReference type="Proteomes" id="UP000180253">
    <property type="component" value="Unassembled WGS sequence"/>
</dbReference>
<feature type="signal peptide" evidence="1">
    <location>
        <begin position="1"/>
        <end position="23"/>
    </location>
</feature>
<dbReference type="PROSITE" id="PS01098">
    <property type="entry name" value="LIPASE_GDSL_SER"/>
    <property type="match status" value="1"/>
</dbReference>
<protein>
    <submittedName>
        <fullName evidence="3">Arylesterase</fullName>
    </submittedName>
</protein>
<dbReference type="Pfam" id="PF13472">
    <property type="entry name" value="Lipase_GDSL_2"/>
    <property type="match status" value="1"/>
</dbReference>
<feature type="chain" id="PRO_5010313111" evidence="1">
    <location>
        <begin position="24"/>
        <end position="209"/>
    </location>
</feature>
<dbReference type="SUPFAM" id="SSF52266">
    <property type="entry name" value="SGNH hydrolase"/>
    <property type="match status" value="1"/>
</dbReference>
<dbReference type="GO" id="GO:0004622">
    <property type="term" value="F:phosphatidylcholine lysophospholipase activity"/>
    <property type="evidence" value="ECO:0007669"/>
    <property type="project" value="TreeGrafter"/>
</dbReference>
<organism evidence="3 4">
    <name type="scientific">Pseudoalteromonas byunsanensis</name>
    <dbReference type="NCBI Taxonomy" id="327939"/>
    <lineage>
        <taxon>Bacteria</taxon>
        <taxon>Pseudomonadati</taxon>
        <taxon>Pseudomonadota</taxon>
        <taxon>Gammaproteobacteria</taxon>
        <taxon>Alteromonadales</taxon>
        <taxon>Pseudoalteromonadaceae</taxon>
        <taxon>Pseudoalteromonas</taxon>
    </lineage>
</organism>
<dbReference type="PANTHER" id="PTHR30383">
    <property type="entry name" value="THIOESTERASE 1/PROTEASE 1/LYSOPHOSPHOLIPASE L1"/>
    <property type="match status" value="1"/>
</dbReference>
<dbReference type="InterPro" id="IPR036514">
    <property type="entry name" value="SGNH_hydro_sf"/>
</dbReference>
<dbReference type="OrthoDB" id="9786188at2"/>
<evidence type="ECO:0000256" key="1">
    <source>
        <dbReference type="SAM" id="SignalP"/>
    </source>
</evidence>
<keyword evidence="1" id="KW-0732">Signal</keyword>
<evidence type="ECO:0000259" key="2">
    <source>
        <dbReference type="Pfam" id="PF13472"/>
    </source>
</evidence>
<dbReference type="InterPro" id="IPR013830">
    <property type="entry name" value="SGNH_hydro"/>
</dbReference>
<dbReference type="PANTHER" id="PTHR30383:SF24">
    <property type="entry name" value="THIOESTERASE 1_PROTEASE 1_LYSOPHOSPHOLIPASE L1"/>
    <property type="match status" value="1"/>
</dbReference>
<sequence length="209" mass="23405">MTRFFLKFLVISLLTVQSFSSFAKDKIMIIGDSLSAGYGLEQAQAWVNLLQNKYVAEQKPIEIINTAISGQTTDNALLKIGAWLAAHKPSHVLIELGGNDGIRGFPIKLLQKHLTELVTKSQRSGAHVALMEIQIPPNLGPRYTKMFTDSYSKVANSTEAYLMPYFMVPIAVNPDLMQDDNLHPNAKAQPIIRDFMDKEISTWLKQTKQ</sequence>
<gene>
    <name evidence="3" type="ORF">BIW53_19820</name>
</gene>
<accession>A0A1S1N0T0</accession>
<dbReference type="STRING" id="327939.BIW53_19820"/>
<evidence type="ECO:0000313" key="4">
    <source>
        <dbReference type="Proteomes" id="UP000180253"/>
    </source>
</evidence>
<dbReference type="AlphaFoldDB" id="A0A1S1N0T0"/>
<keyword evidence="4" id="KW-1185">Reference proteome</keyword>
<dbReference type="CDD" id="cd01822">
    <property type="entry name" value="Lysophospholipase_L1_like"/>
    <property type="match status" value="1"/>
</dbReference>
<reference evidence="3 4" key="1">
    <citation type="submission" date="2016-10" db="EMBL/GenBank/DDBJ databases">
        <title>Pseudoalteromonas amylolytica sp. nov., isolated from the surface seawater.</title>
        <authorList>
            <person name="Wu Y.-H."/>
            <person name="Cheng H."/>
            <person name="Jin X.-B."/>
            <person name="Wang C.-S."/>
            <person name="Xu X.-W."/>
        </authorList>
    </citation>
    <scope>NUCLEOTIDE SEQUENCE [LARGE SCALE GENOMIC DNA]</scope>
    <source>
        <strain evidence="3 4">JCM 12483</strain>
    </source>
</reference>
<proteinExistence type="predicted"/>
<dbReference type="RefSeq" id="WP_070993743.1">
    <property type="nucleotide sequence ID" value="NZ_CBCSHD010000006.1"/>
</dbReference>
<dbReference type="InterPro" id="IPR051532">
    <property type="entry name" value="Ester_Hydrolysis_Enzymes"/>
</dbReference>
<dbReference type="GO" id="GO:0006629">
    <property type="term" value="P:lipid metabolic process"/>
    <property type="evidence" value="ECO:0007669"/>
    <property type="project" value="InterPro"/>
</dbReference>
<name>A0A1S1N0T0_9GAMM</name>
<evidence type="ECO:0000313" key="3">
    <source>
        <dbReference type="EMBL" id="OHU93589.1"/>
    </source>
</evidence>
<comment type="caution">
    <text evidence="3">The sequence shown here is derived from an EMBL/GenBank/DDBJ whole genome shotgun (WGS) entry which is preliminary data.</text>
</comment>
<dbReference type="Gene3D" id="3.40.50.1110">
    <property type="entry name" value="SGNH hydrolase"/>
    <property type="match status" value="1"/>
</dbReference>
<feature type="domain" description="SGNH hydrolase-type esterase" evidence="2">
    <location>
        <begin position="30"/>
        <end position="188"/>
    </location>
</feature>